<dbReference type="VEuPathDB" id="FungiDB:EYZ11_010543"/>
<name>A0A4S3J785_9EURO</name>
<dbReference type="EMBL" id="SOSA01000574">
    <property type="protein sequence ID" value="THC89998.1"/>
    <property type="molecule type" value="Genomic_DNA"/>
</dbReference>
<comment type="caution">
    <text evidence="1">The sequence shown here is derived from an EMBL/GenBank/DDBJ whole genome shotgun (WGS) entry which is preliminary data.</text>
</comment>
<protein>
    <submittedName>
        <fullName evidence="1">Uncharacterized protein</fullName>
    </submittedName>
</protein>
<accession>A0A4S3J785</accession>
<keyword evidence="2" id="KW-1185">Reference proteome</keyword>
<organism evidence="1 2">
    <name type="scientific">Aspergillus tanneri</name>
    <dbReference type="NCBI Taxonomy" id="1220188"/>
    <lineage>
        <taxon>Eukaryota</taxon>
        <taxon>Fungi</taxon>
        <taxon>Dikarya</taxon>
        <taxon>Ascomycota</taxon>
        <taxon>Pezizomycotina</taxon>
        <taxon>Eurotiomycetes</taxon>
        <taxon>Eurotiomycetidae</taxon>
        <taxon>Eurotiales</taxon>
        <taxon>Aspergillaceae</taxon>
        <taxon>Aspergillus</taxon>
        <taxon>Aspergillus subgen. Circumdati</taxon>
    </lineage>
</organism>
<sequence length="34" mass="4134">MYDTRGQEPCLYYIVKRVRSDEPFYIEKGQESCE</sequence>
<dbReference type="AlphaFoldDB" id="A0A4S3J785"/>
<evidence type="ECO:0000313" key="2">
    <source>
        <dbReference type="Proteomes" id="UP000308092"/>
    </source>
</evidence>
<dbReference type="Proteomes" id="UP000308092">
    <property type="component" value="Unassembled WGS sequence"/>
</dbReference>
<reference evidence="1 2" key="1">
    <citation type="submission" date="2019-03" db="EMBL/GenBank/DDBJ databases">
        <title>The genome sequence of a newly discovered highly antifungal drug resistant Aspergillus species, Aspergillus tanneri NIH 1004.</title>
        <authorList>
            <person name="Mounaud S."/>
            <person name="Singh I."/>
            <person name="Joardar V."/>
            <person name="Pakala S."/>
            <person name="Pakala S."/>
            <person name="Venepally P."/>
            <person name="Hoover J."/>
            <person name="Nierman W."/>
            <person name="Chung J."/>
            <person name="Losada L."/>
        </authorList>
    </citation>
    <scope>NUCLEOTIDE SEQUENCE [LARGE SCALE GENOMIC DNA]</scope>
    <source>
        <strain evidence="1 2">NIH1004</strain>
    </source>
</reference>
<evidence type="ECO:0000313" key="1">
    <source>
        <dbReference type="EMBL" id="THC89998.1"/>
    </source>
</evidence>
<gene>
    <name evidence="1" type="ORF">EYZ11_010543</name>
</gene>
<proteinExistence type="predicted"/>